<dbReference type="InterPro" id="IPR029063">
    <property type="entry name" value="SAM-dependent_MTases_sf"/>
</dbReference>
<dbReference type="PANTHER" id="PTHR44366">
    <property type="entry name" value="UDP-N-ACETYLGLUCOSAMINE--PEPTIDE N-ACETYLGLUCOSAMINYLTRANSFERASE 110 KDA SUBUNIT"/>
    <property type="match status" value="1"/>
</dbReference>
<feature type="domain" description="Methyltransferase type 11" evidence="2">
    <location>
        <begin position="302"/>
        <end position="394"/>
    </location>
</feature>
<dbReference type="SUPFAM" id="SSF48452">
    <property type="entry name" value="TPR-like"/>
    <property type="match status" value="1"/>
</dbReference>
<sequence>MGRGKRVVSSNANVSWRAPAPAQPAYAVVLERAMKAHQAHDLDTAERLYGEVLELRAAQPDALHYLGVLMHQRDRSDEAVALINTSLKITPRHPDAHNNLGNIHKECGRLAEAEACYRRALECGPTHYNALCNLAFVLEVQERPDDAFEAYGELLRKAPTFAHGQYMMGLFLRNYAQNVEHIEQSIACFREAYRLDPRNLRALEGLGISLYTLGRHDEAREVYRDWLEREPHNPIPRHMLAATGGAETPPRADEAYVRNVFDSFADSFDEQLLKNLDYRAPEVLAEALGKVLPAANGSLDVLDAGCGTGLCAPLLRPHARTLVGVDLSGGMIEKARARGGYDELVVAELTAYLQAHPSAYDVVISADTLIYFGDLAPVLEAAHGALRQGGWLAFTLEVLEGEGDRYALSSSGRYQHTRDHTQAVVESAGFDRVTIGTDMLRKEHGKIVSGWVVLARRGGNDMR</sequence>
<keyword evidence="4" id="KW-1185">Reference proteome</keyword>
<keyword evidence="1" id="KW-0802">TPR repeat</keyword>
<dbReference type="PROSITE" id="PS50005">
    <property type="entry name" value="TPR"/>
    <property type="match status" value="3"/>
</dbReference>
<dbReference type="SUPFAM" id="SSF53335">
    <property type="entry name" value="S-adenosyl-L-methionine-dependent methyltransferases"/>
    <property type="match status" value="1"/>
</dbReference>
<dbReference type="EMBL" id="BAAAFO010000006">
    <property type="protein sequence ID" value="GAA0264140.1"/>
    <property type="molecule type" value="Genomic_DNA"/>
</dbReference>
<dbReference type="Pfam" id="PF00515">
    <property type="entry name" value="TPR_1"/>
    <property type="match status" value="1"/>
</dbReference>
<dbReference type="InterPro" id="IPR037919">
    <property type="entry name" value="OGT"/>
</dbReference>
<dbReference type="Pfam" id="PF13432">
    <property type="entry name" value="TPR_16"/>
    <property type="match status" value="2"/>
</dbReference>
<dbReference type="Gene3D" id="3.40.50.150">
    <property type="entry name" value="Vaccinia Virus protein VP39"/>
    <property type="match status" value="1"/>
</dbReference>
<dbReference type="InterPro" id="IPR011990">
    <property type="entry name" value="TPR-like_helical_dom_sf"/>
</dbReference>
<evidence type="ECO:0000259" key="2">
    <source>
        <dbReference type="Pfam" id="PF08241"/>
    </source>
</evidence>
<protein>
    <submittedName>
        <fullName evidence="3">Tetratricopeptide repeat protein</fullName>
    </submittedName>
</protein>
<feature type="repeat" description="TPR" evidence="1">
    <location>
        <begin position="94"/>
        <end position="127"/>
    </location>
</feature>
<dbReference type="PANTHER" id="PTHR44366:SF1">
    <property type="entry name" value="UDP-N-ACETYLGLUCOSAMINE--PEPTIDE N-ACETYLGLUCOSAMINYLTRANSFERASE 110 KDA SUBUNIT"/>
    <property type="match status" value="1"/>
</dbReference>
<dbReference type="Gene3D" id="1.25.40.10">
    <property type="entry name" value="Tetratricopeptide repeat domain"/>
    <property type="match status" value="2"/>
</dbReference>
<dbReference type="InterPro" id="IPR019734">
    <property type="entry name" value="TPR_rpt"/>
</dbReference>
<dbReference type="SMART" id="SM00028">
    <property type="entry name" value="TPR"/>
    <property type="match status" value="6"/>
</dbReference>
<accession>A0ABN0UX11</accession>
<evidence type="ECO:0000256" key="1">
    <source>
        <dbReference type="PROSITE-ProRule" id="PRU00339"/>
    </source>
</evidence>
<reference evidence="3 4" key="1">
    <citation type="journal article" date="2019" name="Int. J. Syst. Evol. Microbiol.">
        <title>The Global Catalogue of Microorganisms (GCM) 10K type strain sequencing project: providing services to taxonomists for standard genome sequencing and annotation.</title>
        <authorList>
            <consortium name="The Broad Institute Genomics Platform"/>
            <consortium name="The Broad Institute Genome Sequencing Center for Infectious Disease"/>
            <person name="Wu L."/>
            <person name="Ma J."/>
        </authorList>
    </citation>
    <scope>NUCLEOTIDE SEQUENCE [LARGE SCALE GENOMIC DNA]</scope>
    <source>
        <strain evidence="3 4">JCM 16242</strain>
    </source>
</reference>
<name>A0ABN0UX11_9GAMM</name>
<dbReference type="CDD" id="cd02440">
    <property type="entry name" value="AdoMet_MTases"/>
    <property type="match status" value="1"/>
</dbReference>
<comment type="caution">
    <text evidence="3">The sequence shown here is derived from an EMBL/GenBank/DDBJ whole genome shotgun (WGS) entry which is preliminary data.</text>
</comment>
<feature type="repeat" description="TPR" evidence="1">
    <location>
        <begin position="200"/>
        <end position="233"/>
    </location>
</feature>
<evidence type="ECO:0000313" key="3">
    <source>
        <dbReference type="EMBL" id="GAA0264140.1"/>
    </source>
</evidence>
<dbReference type="Proteomes" id="UP001500657">
    <property type="component" value="Unassembled WGS sequence"/>
</dbReference>
<organism evidence="3 4">
    <name type="scientific">Rhodanobacter caeni</name>
    <dbReference type="NCBI Taxonomy" id="657654"/>
    <lineage>
        <taxon>Bacteria</taxon>
        <taxon>Pseudomonadati</taxon>
        <taxon>Pseudomonadota</taxon>
        <taxon>Gammaproteobacteria</taxon>
        <taxon>Lysobacterales</taxon>
        <taxon>Rhodanobacteraceae</taxon>
        <taxon>Rhodanobacter</taxon>
    </lineage>
</organism>
<dbReference type="InterPro" id="IPR013216">
    <property type="entry name" value="Methyltransf_11"/>
</dbReference>
<proteinExistence type="predicted"/>
<dbReference type="Pfam" id="PF08241">
    <property type="entry name" value="Methyltransf_11"/>
    <property type="match status" value="1"/>
</dbReference>
<feature type="repeat" description="TPR" evidence="1">
    <location>
        <begin position="60"/>
        <end position="93"/>
    </location>
</feature>
<gene>
    <name evidence="3" type="ORF">GCM10009126_32320</name>
</gene>
<evidence type="ECO:0000313" key="4">
    <source>
        <dbReference type="Proteomes" id="UP001500657"/>
    </source>
</evidence>